<gene>
    <name evidence="4" type="ORF">FD16_GL000457</name>
</gene>
<evidence type="ECO:0000313" key="4">
    <source>
        <dbReference type="EMBL" id="KRM11915.1"/>
    </source>
</evidence>
<dbReference type="GO" id="GO:0003700">
    <property type="term" value="F:DNA-binding transcription factor activity"/>
    <property type="evidence" value="ECO:0007669"/>
    <property type="project" value="InterPro"/>
</dbReference>
<dbReference type="PROSITE" id="PS01124">
    <property type="entry name" value="HTH_ARAC_FAMILY_2"/>
    <property type="match status" value="1"/>
</dbReference>
<dbReference type="PATRIC" id="fig|1423807.3.peg.464"/>
<comment type="caution">
    <text evidence="4">The sequence shown here is derived from an EMBL/GenBank/DDBJ whole genome shotgun (WGS) entry which is preliminary data.</text>
</comment>
<keyword evidence="2" id="KW-0804">Transcription</keyword>
<protein>
    <recommendedName>
        <fullName evidence="3">HTH araC/xylS-type domain-containing protein</fullName>
    </recommendedName>
</protein>
<reference evidence="4 5" key="1">
    <citation type="journal article" date="2015" name="Genome Announc.">
        <title>Expanding the biotechnology potential of lactobacilli through comparative genomics of 213 strains and associated genera.</title>
        <authorList>
            <person name="Sun Z."/>
            <person name="Harris H.M."/>
            <person name="McCann A."/>
            <person name="Guo C."/>
            <person name="Argimon S."/>
            <person name="Zhang W."/>
            <person name="Yang X."/>
            <person name="Jeffery I.B."/>
            <person name="Cooney J.C."/>
            <person name="Kagawa T.F."/>
            <person name="Liu W."/>
            <person name="Song Y."/>
            <person name="Salvetti E."/>
            <person name="Wrobel A."/>
            <person name="Rasinkangas P."/>
            <person name="Parkhill J."/>
            <person name="Rea M.C."/>
            <person name="O'Sullivan O."/>
            <person name="Ritari J."/>
            <person name="Douillard F.P."/>
            <person name="Paul Ross R."/>
            <person name="Yang R."/>
            <person name="Briner A.E."/>
            <person name="Felis G.E."/>
            <person name="de Vos W.M."/>
            <person name="Barrangou R."/>
            <person name="Klaenhammer T.R."/>
            <person name="Caufield P.W."/>
            <person name="Cui Y."/>
            <person name="Zhang H."/>
            <person name="O'Toole P.W."/>
        </authorList>
    </citation>
    <scope>NUCLEOTIDE SEQUENCE [LARGE SCALE GENOMIC DNA]</scope>
    <source>
        <strain evidence="4 5">DSM 5007</strain>
    </source>
</reference>
<evidence type="ECO:0000313" key="5">
    <source>
        <dbReference type="Proteomes" id="UP000051820"/>
    </source>
</evidence>
<evidence type="ECO:0000256" key="2">
    <source>
        <dbReference type="ARBA" id="ARBA00023163"/>
    </source>
</evidence>
<dbReference type="STRING" id="1423807.FD16_GL000457"/>
<sequence>MGYKNSGNFSRQFKIWTGYSPKQFRNKSSNYFLDKKLFSENFVTYNEDPENDVYRSFESDEP</sequence>
<dbReference type="AlphaFoldDB" id="A0A0R1W7F8"/>
<evidence type="ECO:0000256" key="1">
    <source>
        <dbReference type="ARBA" id="ARBA00023015"/>
    </source>
</evidence>
<keyword evidence="5" id="KW-1185">Reference proteome</keyword>
<feature type="domain" description="HTH araC/xylS-type" evidence="3">
    <location>
        <begin position="1"/>
        <end position="27"/>
    </location>
</feature>
<dbReference type="InterPro" id="IPR009057">
    <property type="entry name" value="Homeodomain-like_sf"/>
</dbReference>
<keyword evidence="1" id="KW-0805">Transcription regulation</keyword>
<dbReference type="EMBL" id="AZGF01000013">
    <property type="protein sequence ID" value="KRM11915.1"/>
    <property type="molecule type" value="Genomic_DNA"/>
</dbReference>
<evidence type="ECO:0000259" key="3">
    <source>
        <dbReference type="PROSITE" id="PS01124"/>
    </source>
</evidence>
<dbReference type="InterPro" id="IPR018060">
    <property type="entry name" value="HTH_AraC"/>
</dbReference>
<proteinExistence type="predicted"/>
<organism evidence="4 5">
    <name type="scientific">Paucilactobacillus suebicus DSM 5007 = KCTC 3549</name>
    <dbReference type="NCBI Taxonomy" id="1423807"/>
    <lineage>
        <taxon>Bacteria</taxon>
        <taxon>Bacillati</taxon>
        <taxon>Bacillota</taxon>
        <taxon>Bacilli</taxon>
        <taxon>Lactobacillales</taxon>
        <taxon>Lactobacillaceae</taxon>
        <taxon>Paucilactobacillus</taxon>
    </lineage>
</organism>
<dbReference type="Proteomes" id="UP000051820">
    <property type="component" value="Unassembled WGS sequence"/>
</dbReference>
<dbReference type="GO" id="GO:0043565">
    <property type="term" value="F:sequence-specific DNA binding"/>
    <property type="evidence" value="ECO:0007669"/>
    <property type="project" value="InterPro"/>
</dbReference>
<name>A0A0R1W7F8_9LACO</name>
<dbReference type="Gene3D" id="1.10.10.60">
    <property type="entry name" value="Homeodomain-like"/>
    <property type="match status" value="1"/>
</dbReference>
<dbReference type="SUPFAM" id="SSF46689">
    <property type="entry name" value="Homeodomain-like"/>
    <property type="match status" value="1"/>
</dbReference>
<accession>A0A0R1W7F8</accession>